<evidence type="ECO:0000313" key="2">
    <source>
        <dbReference type="Proteomes" id="UP000595254"/>
    </source>
</evidence>
<dbReference type="AlphaFoldDB" id="A0A974NIP5"/>
<gene>
    <name evidence="1" type="ORF">I6J18_00145</name>
</gene>
<dbReference type="KEGG" id="ppsr:I6J18_00145"/>
<dbReference type="EMBL" id="CP068052">
    <property type="protein sequence ID" value="QQS98453.1"/>
    <property type="molecule type" value="Genomic_DNA"/>
</dbReference>
<sequence>MTDDRLSEVLNCINHGDKKGVKSERFLFDEHADIRLNDLVKTVRESGYKANRSSIMRHLMNELLQKLGSSEEVLPKAREIHHSSFYFEKGTRELLETYVPFRDRNATIEHYILESYVPTSNRELLFDKPDEVETWRIGMARAAFDKLDGLVNEVHTKGISRSSLMRDAVMQLISQSANTDARKLITEIRLQKALHEFENTFGSALRAPGRV</sequence>
<evidence type="ECO:0000313" key="1">
    <source>
        <dbReference type="EMBL" id="QQS98453.1"/>
    </source>
</evidence>
<reference evidence="1 2" key="1">
    <citation type="submission" date="2021-01" db="EMBL/GenBank/DDBJ databases">
        <title>FDA dAtabase for Regulatory Grade micrObial Sequences (FDA-ARGOS): Supporting development and validation of Infectious Disease Dx tests.</title>
        <authorList>
            <person name="Nelson B."/>
            <person name="Plummer A."/>
            <person name="Tallon L."/>
            <person name="Sadzewicz L."/>
            <person name="Zhao X."/>
            <person name="Boylan J."/>
            <person name="Ott S."/>
            <person name="Bowen H."/>
            <person name="Vavikolanu K."/>
            <person name="Mehta A."/>
            <person name="Aluvathingal J."/>
            <person name="Nadendla S."/>
            <person name="Myers T."/>
            <person name="Yan Y."/>
            <person name="Sichtig H."/>
        </authorList>
    </citation>
    <scope>NUCLEOTIDE SEQUENCE [LARGE SCALE GENOMIC DNA]</scope>
    <source>
        <strain evidence="1 2">FDAARGOS_1161</strain>
        <plasmid evidence="1 2">unnamed</plasmid>
    </source>
</reference>
<protein>
    <submittedName>
        <fullName evidence="1">Uncharacterized protein</fullName>
    </submittedName>
</protein>
<keyword evidence="1" id="KW-0614">Plasmid</keyword>
<organism evidence="1 2">
    <name type="scientific">Peribacillus psychrosaccharolyticus</name>
    <name type="common">Bacillus psychrosaccharolyticus</name>
    <dbReference type="NCBI Taxonomy" id="1407"/>
    <lineage>
        <taxon>Bacteria</taxon>
        <taxon>Bacillati</taxon>
        <taxon>Bacillota</taxon>
        <taxon>Bacilli</taxon>
        <taxon>Bacillales</taxon>
        <taxon>Bacillaceae</taxon>
        <taxon>Peribacillus</taxon>
    </lineage>
</organism>
<geneLocation type="plasmid" evidence="1 2">
    <name>unnamed</name>
</geneLocation>
<accession>A0A974NIP5</accession>
<dbReference type="Proteomes" id="UP000595254">
    <property type="component" value="Plasmid unnamed"/>
</dbReference>
<name>A0A974NIP5_PERPY</name>
<keyword evidence="2" id="KW-1185">Reference proteome</keyword>
<proteinExistence type="predicted"/>
<dbReference type="RefSeq" id="WP_040375728.1">
    <property type="nucleotide sequence ID" value="NZ_CP068052.1"/>
</dbReference>